<keyword evidence="1" id="KW-1133">Transmembrane helix</keyword>
<evidence type="ECO:0000313" key="3">
    <source>
        <dbReference type="Proteomes" id="UP000334990"/>
    </source>
</evidence>
<feature type="transmembrane region" description="Helical" evidence="1">
    <location>
        <begin position="7"/>
        <end position="28"/>
    </location>
</feature>
<keyword evidence="3" id="KW-1185">Reference proteome</keyword>
<dbReference type="RefSeq" id="WP_155340472.1">
    <property type="nucleotide sequence ID" value="NZ_BAAABN010000024.1"/>
</dbReference>
<keyword evidence="1" id="KW-0472">Membrane</keyword>
<keyword evidence="1" id="KW-0812">Transmembrane</keyword>
<comment type="caution">
    <text evidence="2">The sequence shown here is derived from an EMBL/GenBank/DDBJ whole genome shotgun (WGS) entry which is preliminary data.</text>
</comment>
<dbReference type="Gene3D" id="1.20.1250.20">
    <property type="entry name" value="MFS general substrate transporter like domains"/>
    <property type="match status" value="1"/>
</dbReference>
<sequence>MRAQTTYLVIRATAASAGGTAFTLNLVYQAQVAGLGPLQLILVGTVLETVCFLAQVPTGVLADLRSRRLSVIIGYLLFGAGFLIEGLFPAFGAILLANVIWGIGATFVDGAQEAWIVDEVGPKQAGDILLKGSQFGQGGAVCGIGASVRQGGQPSAKPTRPAR</sequence>
<dbReference type="OrthoDB" id="3513479at2"/>
<dbReference type="SUPFAM" id="SSF103473">
    <property type="entry name" value="MFS general substrate transporter"/>
    <property type="match status" value="1"/>
</dbReference>
<dbReference type="EMBL" id="BLAD01000081">
    <property type="protein sequence ID" value="GES04361.1"/>
    <property type="molecule type" value="Genomic_DNA"/>
</dbReference>
<name>A0A5M3WBD3_9ACTN</name>
<gene>
    <name evidence="2" type="ORF">Acor_64290</name>
</gene>
<accession>A0A5M3WBD3</accession>
<protein>
    <recommendedName>
        <fullName evidence="4">Major facilitator superfamily (MFS) profile domain-containing protein</fullName>
    </recommendedName>
</protein>
<dbReference type="PANTHER" id="PTHR23530">
    <property type="entry name" value="TRANSPORT PROTEIN-RELATED"/>
    <property type="match status" value="1"/>
</dbReference>
<dbReference type="InterPro" id="IPR053160">
    <property type="entry name" value="MFS_DHA3_Transporter"/>
</dbReference>
<evidence type="ECO:0000313" key="2">
    <source>
        <dbReference type="EMBL" id="GES04361.1"/>
    </source>
</evidence>
<feature type="transmembrane region" description="Helical" evidence="1">
    <location>
        <begin position="40"/>
        <end position="62"/>
    </location>
</feature>
<evidence type="ECO:0008006" key="4">
    <source>
        <dbReference type="Google" id="ProtNLM"/>
    </source>
</evidence>
<dbReference type="InterPro" id="IPR036259">
    <property type="entry name" value="MFS_trans_sf"/>
</dbReference>
<dbReference type="Proteomes" id="UP000334990">
    <property type="component" value="Unassembled WGS sequence"/>
</dbReference>
<feature type="transmembrane region" description="Helical" evidence="1">
    <location>
        <begin position="74"/>
        <end position="101"/>
    </location>
</feature>
<evidence type="ECO:0000256" key="1">
    <source>
        <dbReference type="SAM" id="Phobius"/>
    </source>
</evidence>
<proteinExistence type="predicted"/>
<dbReference type="AlphaFoldDB" id="A0A5M3WBD3"/>
<dbReference type="PANTHER" id="PTHR23530:SF1">
    <property type="entry name" value="PERMEASE, MAJOR FACILITATOR SUPERFAMILY-RELATED"/>
    <property type="match status" value="1"/>
</dbReference>
<organism evidence="2 3">
    <name type="scientific">Acrocarpospora corrugata</name>
    <dbReference type="NCBI Taxonomy" id="35763"/>
    <lineage>
        <taxon>Bacteria</taxon>
        <taxon>Bacillati</taxon>
        <taxon>Actinomycetota</taxon>
        <taxon>Actinomycetes</taxon>
        <taxon>Streptosporangiales</taxon>
        <taxon>Streptosporangiaceae</taxon>
        <taxon>Acrocarpospora</taxon>
    </lineage>
</organism>
<reference evidence="2 3" key="1">
    <citation type="submission" date="2019-10" db="EMBL/GenBank/DDBJ databases">
        <title>Whole genome shotgun sequence of Acrocarpospora corrugata NBRC 13972.</title>
        <authorList>
            <person name="Ichikawa N."/>
            <person name="Kimura A."/>
            <person name="Kitahashi Y."/>
            <person name="Komaki H."/>
            <person name="Oguchi A."/>
        </authorList>
    </citation>
    <scope>NUCLEOTIDE SEQUENCE [LARGE SCALE GENOMIC DNA]</scope>
    <source>
        <strain evidence="2 3">NBRC 13972</strain>
    </source>
</reference>